<dbReference type="Pfam" id="PF00930">
    <property type="entry name" value="DPPIV_N"/>
    <property type="match status" value="1"/>
</dbReference>
<evidence type="ECO:0000259" key="1">
    <source>
        <dbReference type="Pfam" id="PF00326"/>
    </source>
</evidence>
<dbReference type="SUPFAM" id="SSF82171">
    <property type="entry name" value="DPP6 N-terminal domain-like"/>
    <property type="match status" value="1"/>
</dbReference>
<dbReference type="InterPro" id="IPR029058">
    <property type="entry name" value="AB_hydrolase_fold"/>
</dbReference>
<accession>A0A8E6F0J4</accession>
<dbReference type="InterPro" id="IPR002469">
    <property type="entry name" value="Peptidase_S9B_N"/>
</dbReference>
<evidence type="ECO:0000313" key="3">
    <source>
        <dbReference type="EMBL" id="QVL34868.1"/>
    </source>
</evidence>
<feature type="domain" description="Peptidase S9 prolyl oligopeptidase catalytic" evidence="1">
    <location>
        <begin position="488"/>
        <end position="676"/>
    </location>
</feature>
<dbReference type="AlphaFoldDB" id="A0A8E6F0J4"/>
<dbReference type="SUPFAM" id="SSF53474">
    <property type="entry name" value="alpha/beta-Hydrolases"/>
    <property type="match status" value="1"/>
</dbReference>
<dbReference type="KEGG" id="tsph:KIH39_06990"/>
<reference evidence="3" key="1">
    <citation type="submission" date="2021-05" db="EMBL/GenBank/DDBJ databases">
        <title>Complete genome sequence of the cellulolytic planctomycete Telmatocola sphagniphila SP2T and characterization of the first cellulase from planctomycetes.</title>
        <authorList>
            <person name="Rakitin A.L."/>
            <person name="Beletsky A.V."/>
            <person name="Naumoff D.G."/>
            <person name="Kulichevskaya I.S."/>
            <person name="Mardanov A.V."/>
            <person name="Ravin N.V."/>
            <person name="Dedysh S.N."/>
        </authorList>
    </citation>
    <scope>NUCLEOTIDE SEQUENCE</scope>
    <source>
        <strain evidence="3">SP2T</strain>
    </source>
</reference>
<dbReference type="Proteomes" id="UP000676194">
    <property type="component" value="Chromosome"/>
</dbReference>
<dbReference type="InterPro" id="IPR001375">
    <property type="entry name" value="Peptidase_S9_cat"/>
</dbReference>
<dbReference type="EMBL" id="CP074694">
    <property type="protein sequence ID" value="QVL34868.1"/>
    <property type="molecule type" value="Genomic_DNA"/>
</dbReference>
<protein>
    <submittedName>
        <fullName evidence="3">S9 family peptidase</fullName>
    </submittedName>
</protein>
<sequence>MWYKVRASKDRYEFHLVDYKTGKKEPLFDREKLTAALAEIGAAKLKLDELSPDQFHLSEDRMSLKFPWNNQTLIYNRLDHSVSIAKPDKATAFQLEDSQPVHFQARKENPWKAYKEGTKLILEDREKKEKFELGSDDKETYYSGPYLFSPDFTKLVCVRVKLGEKHDVTVIESSPRTQLQPKVRILENYRKPGDAITILKPRLFDLATKKEIPISDKLFENPYDFEDRTLSWNSDSSQFTFEYNQRGHQVYRVLSVDAKTGAVRAIVNEETKTFFEYSGKKYIHWYDNKQKLLWMSERSGWNHLYRIDASTGSVLNPVTQGNWVVRSIVRTDDEKGQIWLNVGGIYPEQDPYYLHQIRVNYDGTGLVKLTEGDGSHFVTYSPDRKYILDRYSRVDMAPKTELRDAETGKLISVLETADDSDLKRMGWRSPERFVAKGRDGQTDIYGVVYRPMNFDPSKKYPVIENIYAGPQGAFVPKIFRAYDRKAEYAELGFIVVQIDGMGTSFRSKAFHDVCWKNLGDAGFPDRILWLKALAEKYPQVDLTRVGIFGGSAGGQNALGALLRHPDFYKVAVADCGCHDNRMDKIWWNELWMGWPVGKEYEEASNVVNAHKLQGKLLLTVGEIDSNVDPASTMQVVNALIKANKDFDMIVVPGGNHGVGETPYMNRRRMDFFVRHLLGVEPRAN</sequence>
<evidence type="ECO:0000259" key="2">
    <source>
        <dbReference type="Pfam" id="PF00930"/>
    </source>
</evidence>
<dbReference type="PANTHER" id="PTHR11731:SF118">
    <property type="entry name" value="BLR1971 PROTEIN"/>
    <property type="match status" value="1"/>
</dbReference>
<evidence type="ECO:0000313" key="4">
    <source>
        <dbReference type="Proteomes" id="UP000676194"/>
    </source>
</evidence>
<keyword evidence="4" id="KW-1185">Reference proteome</keyword>
<gene>
    <name evidence="3" type="ORF">KIH39_06990</name>
</gene>
<dbReference type="GO" id="GO:0008236">
    <property type="term" value="F:serine-type peptidase activity"/>
    <property type="evidence" value="ECO:0007669"/>
    <property type="project" value="InterPro"/>
</dbReference>
<dbReference type="InterPro" id="IPR050278">
    <property type="entry name" value="Serine_Prot_S9B/DPPIV"/>
</dbReference>
<feature type="domain" description="Dipeptidylpeptidase IV N-terminal" evidence="2">
    <location>
        <begin position="146"/>
        <end position="396"/>
    </location>
</feature>
<dbReference type="Pfam" id="PF00326">
    <property type="entry name" value="Peptidase_S9"/>
    <property type="match status" value="1"/>
</dbReference>
<dbReference type="PANTHER" id="PTHR11731">
    <property type="entry name" value="PROTEASE FAMILY S9B,C DIPEPTIDYL-PEPTIDASE IV-RELATED"/>
    <property type="match status" value="1"/>
</dbReference>
<dbReference type="Gene3D" id="3.40.50.1820">
    <property type="entry name" value="alpha/beta hydrolase"/>
    <property type="match status" value="1"/>
</dbReference>
<organism evidence="3 4">
    <name type="scientific">Telmatocola sphagniphila</name>
    <dbReference type="NCBI Taxonomy" id="1123043"/>
    <lineage>
        <taxon>Bacteria</taxon>
        <taxon>Pseudomonadati</taxon>
        <taxon>Planctomycetota</taxon>
        <taxon>Planctomycetia</taxon>
        <taxon>Gemmatales</taxon>
        <taxon>Gemmataceae</taxon>
    </lineage>
</organism>
<dbReference type="GO" id="GO:0006508">
    <property type="term" value="P:proteolysis"/>
    <property type="evidence" value="ECO:0007669"/>
    <property type="project" value="InterPro"/>
</dbReference>
<name>A0A8E6F0J4_9BACT</name>
<dbReference type="Gene3D" id="2.140.10.30">
    <property type="entry name" value="Dipeptidylpeptidase IV, N-terminal domain"/>
    <property type="match status" value="1"/>
</dbReference>
<proteinExistence type="predicted"/>